<keyword evidence="2" id="KW-1185">Reference proteome</keyword>
<evidence type="ECO:0000313" key="1">
    <source>
        <dbReference type="EMBL" id="KYN09352.1"/>
    </source>
</evidence>
<organism evidence="1 2">
    <name type="scientific">Trachymyrmex cornetzi</name>
    <dbReference type="NCBI Taxonomy" id="471704"/>
    <lineage>
        <taxon>Eukaryota</taxon>
        <taxon>Metazoa</taxon>
        <taxon>Ecdysozoa</taxon>
        <taxon>Arthropoda</taxon>
        <taxon>Hexapoda</taxon>
        <taxon>Insecta</taxon>
        <taxon>Pterygota</taxon>
        <taxon>Neoptera</taxon>
        <taxon>Endopterygota</taxon>
        <taxon>Hymenoptera</taxon>
        <taxon>Apocrita</taxon>
        <taxon>Aculeata</taxon>
        <taxon>Formicoidea</taxon>
        <taxon>Formicidae</taxon>
        <taxon>Myrmicinae</taxon>
        <taxon>Trachymyrmex</taxon>
    </lineage>
</organism>
<proteinExistence type="predicted"/>
<gene>
    <name evidence="1" type="ORF">ALC57_18548</name>
</gene>
<sequence length="142" mass="16012">MNNNMPATAATIYIHTEQPFSVRFIIRDLVRPRNVHFHSADFPWAFVKYFVNIINYPLIESSARFNTVACSTVGCFSFISFDVEFAKIIKPNCDSLSSRPLGSNLTCMSTALSFLNGLPIEHDTIVALYRLQITESLLLLAM</sequence>
<dbReference type="AlphaFoldDB" id="A0A151IRN8"/>
<dbReference type="EMBL" id="KQ981122">
    <property type="protein sequence ID" value="KYN09352.1"/>
    <property type="molecule type" value="Genomic_DNA"/>
</dbReference>
<evidence type="ECO:0000313" key="2">
    <source>
        <dbReference type="Proteomes" id="UP000078492"/>
    </source>
</evidence>
<protein>
    <submittedName>
        <fullName evidence="1">Uncharacterized protein</fullName>
    </submittedName>
</protein>
<dbReference type="Proteomes" id="UP000078492">
    <property type="component" value="Unassembled WGS sequence"/>
</dbReference>
<reference evidence="1 2" key="1">
    <citation type="submission" date="2015-09" db="EMBL/GenBank/DDBJ databases">
        <title>Trachymyrmex cornetzi WGS genome.</title>
        <authorList>
            <person name="Nygaard S."/>
            <person name="Hu H."/>
            <person name="Boomsma J."/>
            <person name="Zhang G."/>
        </authorList>
    </citation>
    <scope>NUCLEOTIDE SEQUENCE [LARGE SCALE GENOMIC DNA]</scope>
    <source>
        <strain evidence="1">Tcor2-1</strain>
        <tissue evidence="1">Whole body</tissue>
    </source>
</reference>
<name>A0A151IRN8_9HYME</name>
<accession>A0A151IRN8</accession>